<protein>
    <submittedName>
        <fullName evidence="1">DUF1320 domain-containing protein</fullName>
    </submittedName>
</protein>
<dbReference type="InterPro" id="IPR009752">
    <property type="entry name" value="Phage_Mu_GpJ"/>
</dbReference>
<comment type="caution">
    <text evidence="1">The sequence shown here is derived from an EMBL/GenBank/DDBJ whole genome shotgun (WGS) entry which is preliminary data.</text>
</comment>
<reference evidence="1 2" key="1">
    <citation type="submission" date="2019-09" db="EMBL/GenBank/DDBJ databases">
        <title>Taxonomic organization of the family Brucellaceae based on a phylogenomic approach.</title>
        <authorList>
            <person name="Leclercq S."/>
            <person name="Cloeckaert A."/>
            <person name="Zygmunt M.S."/>
        </authorList>
    </citation>
    <scope>NUCLEOTIDE SEQUENCE [LARGE SCALE GENOMIC DNA]</scope>
    <source>
        <strain evidence="1 2">WS1830</strain>
    </source>
</reference>
<gene>
    <name evidence="1" type="ORF">F9L08_08195</name>
</gene>
<evidence type="ECO:0000313" key="1">
    <source>
        <dbReference type="EMBL" id="KAB2687525.1"/>
    </source>
</evidence>
<dbReference type="Proteomes" id="UP000481643">
    <property type="component" value="Unassembled WGS sequence"/>
</dbReference>
<evidence type="ECO:0000313" key="2">
    <source>
        <dbReference type="Proteomes" id="UP000481643"/>
    </source>
</evidence>
<dbReference type="EMBL" id="WBVX01000006">
    <property type="protein sequence ID" value="KAB2687525.1"/>
    <property type="molecule type" value="Genomic_DNA"/>
</dbReference>
<dbReference type="Pfam" id="PF07030">
    <property type="entry name" value="Phage_Mu_Gp36"/>
    <property type="match status" value="1"/>
</dbReference>
<accession>A0A6L3YU97</accession>
<dbReference type="AlphaFoldDB" id="A0A6L3YU97"/>
<proteinExistence type="predicted"/>
<organism evidence="1 2">
    <name type="scientific">Brucella tritici</name>
    <dbReference type="NCBI Taxonomy" id="94626"/>
    <lineage>
        <taxon>Bacteria</taxon>
        <taxon>Pseudomonadati</taxon>
        <taxon>Pseudomonadota</taxon>
        <taxon>Alphaproteobacteria</taxon>
        <taxon>Hyphomicrobiales</taxon>
        <taxon>Brucellaceae</taxon>
        <taxon>Brucella/Ochrobactrum group</taxon>
        <taxon>Brucella</taxon>
    </lineage>
</organism>
<sequence>MTYATQQDLIDRFGETELQQLTDRENIPPSTIDAVVVDRALDDADGLINSYLGKLYRIPLSVVPPVLVKRASDIARYHLHGEAAPKDGDVYRNYRDALDWLKDVAKGLVTIDAEGITPAASGGGSVQASAPGRVFTRDSMRGY</sequence>
<dbReference type="RefSeq" id="WP_151651491.1">
    <property type="nucleotide sequence ID" value="NZ_WBVX01000006.1"/>
</dbReference>
<name>A0A6L3YU97_9HYPH</name>